<sequence>MRSAAVRRTALAASAVGLALLVTSCGGSSDDGAGDSDKAGGSGESTQAGKTAPGKALTSAELAKVALVQADVKSGTLTEKVPAKDDIAQSGVTSEDAACAPLAYLQAGSYVGEPVATVKRTWKGDVAKPAAGASEEDQFLATLDLEQAVITLASYEDGGAEQAMKDLNTSVDKCAAGFSFTVTGTKSDALKVTKTAAPEGADEALALTTTVDAGLKAPMKAVVVRKGSTVVYVPAVNFASASTGKDYDFPTEIIDAQLAKLG</sequence>
<proteinExistence type="predicted"/>
<evidence type="ECO:0008006" key="4">
    <source>
        <dbReference type="Google" id="ProtNLM"/>
    </source>
</evidence>
<evidence type="ECO:0000256" key="2">
    <source>
        <dbReference type="SAM" id="SignalP"/>
    </source>
</evidence>
<feature type="region of interest" description="Disordered" evidence="1">
    <location>
        <begin position="27"/>
        <end position="54"/>
    </location>
</feature>
<reference evidence="3" key="1">
    <citation type="submission" date="2022-10" db="EMBL/GenBank/DDBJ databases">
        <title>The complete genomes of actinobacterial strains from the NBC collection.</title>
        <authorList>
            <person name="Joergensen T.S."/>
            <person name="Alvarez Arevalo M."/>
            <person name="Sterndorff E.B."/>
            <person name="Faurdal D."/>
            <person name="Vuksanovic O."/>
            <person name="Mourched A.-S."/>
            <person name="Charusanti P."/>
            <person name="Shaw S."/>
            <person name="Blin K."/>
            <person name="Weber T."/>
        </authorList>
    </citation>
    <scope>NUCLEOTIDE SEQUENCE</scope>
    <source>
        <strain evidence="3">NBC_00093</strain>
    </source>
</reference>
<organism evidence="3">
    <name type="scientific">Streptomyces sp. NBC_00093</name>
    <dbReference type="NCBI Taxonomy" id="2975649"/>
    <lineage>
        <taxon>Bacteria</taxon>
        <taxon>Bacillati</taxon>
        <taxon>Actinomycetota</taxon>
        <taxon>Actinomycetes</taxon>
        <taxon>Kitasatosporales</taxon>
        <taxon>Streptomycetaceae</taxon>
        <taxon>Streptomyces</taxon>
    </lineage>
</organism>
<evidence type="ECO:0000256" key="1">
    <source>
        <dbReference type="SAM" id="MobiDB-lite"/>
    </source>
</evidence>
<feature type="signal peptide" evidence="2">
    <location>
        <begin position="1"/>
        <end position="29"/>
    </location>
</feature>
<protein>
    <recommendedName>
        <fullName evidence="4">Lipoprotein</fullName>
    </recommendedName>
</protein>
<evidence type="ECO:0000313" key="3">
    <source>
        <dbReference type="EMBL" id="WTT17139.1"/>
    </source>
</evidence>
<dbReference type="PROSITE" id="PS51257">
    <property type="entry name" value="PROKAR_LIPOPROTEIN"/>
    <property type="match status" value="1"/>
</dbReference>
<gene>
    <name evidence="3" type="ORF">OHA22_17185</name>
</gene>
<feature type="chain" id="PRO_5043748663" description="Lipoprotein" evidence="2">
    <location>
        <begin position="30"/>
        <end position="262"/>
    </location>
</feature>
<dbReference type="AlphaFoldDB" id="A0AAU2A1A2"/>
<name>A0AAU2A1A2_9ACTN</name>
<accession>A0AAU2A1A2</accession>
<keyword evidence="2" id="KW-0732">Signal</keyword>
<dbReference type="EMBL" id="CP108222">
    <property type="protein sequence ID" value="WTT17139.1"/>
    <property type="molecule type" value="Genomic_DNA"/>
</dbReference>